<protein>
    <submittedName>
        <fullName evidence="1">Spore protease YyaC</fullName>
    </submittedName>
</protein>
<dbReference type="EMBL" id="JACEOL010000036">
    <property type="protein sequence ID" value="MBA4602875.1"/>
    <property type="molecule type" value="Genomic_DNA"/>
</dbReference>
<comment type="caution">
    <text evidence="1">The sequence shown here is derived from an EMBL/GenBank/DDBJ whole genome shotgun (WGS) entry which is preliminary data.</text>
</comment>
<dbReference type="Proteomes" id="UP000538292">
    <property type="component" value="Unassembled WGS sequence"/>
</dbReference>
<name>A0A7W1XTS7_9BACL</name>
<dbReference type="GO" id="GO:0008233">
    <property type="term" value="F:peptidase activity"/>
    <property type="evidence" value="ECO:0007669"/>
    <property type="project" value="UniProtKB-KW"/>
</dbReference>
<sequence length="203" mass="22470">MHESITPRLPKKNFQLFRVEYNDPYGINRFSNQLQKLMDTFPSYEEVVCVSIGTDRSTGDALGPLVGTFLEKDLPPSMTVYGTLDAPVHALNLEQTISKIAYTHPRALIMAVDACLGKMKSVGWVQAGLGPIRPGAGVNKKLPEVGQIHITGIVNVAGFMEYFVLQNTRLNLVIKMAQFISASIRQAVQTISLTDRKNRILPQ</sequence>
<keyword evidence="1" id="KW-0378">Hydrolase</keyword>
<dbReference type="NCBIfam" id="TIGR02841">
    <property type="entry name" value="spore_YyaC"/>
    <property type="match status" value="1"/>
</dbReference>
<dbReference type="RefSeq" id="WP_181740854.1">
    <property type="nucleotide sequence ID" value="NZ_JACEOL010000036.1"/>
</dbReference>
<keyword evidence="1" id="KW-0645">Protease</keyword>
<dbReference type="InterPro" id="IPR009665">
    <property type="entry name" value="YyaC"/>
</dbReference>
<dbReference type="GO" id="GO:0006508">
    <property type="term" value="P:proteolysis"/>
    <property type="evidence" value="ECO:0007669"/>
    <property type="project" value="UniProtKB-KW"/>
</dbReference>
<accession>A0A7W1XTS7</accession>
<organism evidence="1 2">
    <name type="scientific">Thermoactinomyces mirandus</name>
    <dbReference type="NCBI Taxonomy" id="2756294"/>
    <lineage>
        <taxon>Bacteria</taxon>
        <taxon>Bacillati</taxon>
        <taxon>Bacillota</taxon>
        <taxon>Bacilli</taxon>
        <taxon>Bacillales</taxon>
        <taxon>Thermoactinomycetaceae</taxon>
        <taxon>Thermoactinomyces</taxon>
    </lineage>
</organism>
<dbReference type="SUPFAM" id="SSF53163">
    <property type="entry name" value="HybD-like"/>
    <property type="match status" value="1"/>
</dbReference>
<reference evidence="1 2" key="1">
    <citation type="submission" date="2020-07" db="EMBL/GenBank/DDBJ databases">
        <title>Thermoactinomyces phylogeny.</title>
        <authorList>
            <person name="Dunlap C."/>
        </authorList>
    </citation>
    <scope>NUCLEOTIDE SEQUENCE [LARGE SCALE GENOMIC DNA]</scope>
    <source>
        <strain evidence="1 2">AMNI-1</strain>
    </source>
</reference>
<dbReference type="InterPro" id="IPR023430">
    <property type="entry name" value="Pept_HybD-like_dom_sf"/>
</dbReference>
<dbReference type="AlphaFoldDB" id="A0A7W1XTS7"/>
<keyword evidence="2" id="KW-1185">Reference proteome</keyword>
<proteinExistence type="predicted"/>
<gene>
    <name evidence="1" type="primary">yyaC</name>
    <name evidence="1" type="ORF">H2C83_11235</name>
</gene>
<evidence type="ECO:0000313" key="2">
    <source>
        <dbReference type="Proteomes" id="UP000538292"/>
    </source>
</evidence>
<evidence type="ECO:0000313" key="1">
    <source>
        <dbReference type="EMBL" id="MBA4602875.1"/>
    </source>
</evidence>
<dbReference type="Pfam" id="PF06866">
    <property type="entry name" value="DUF1256"/>
    <property type="match status" value="1"/>
</dbReference>